<comment type="caution">
    <text evidence="4">The sequence shown here is derived from an EMBL/GenBank/DDBJ whole genome shotgun (WGS) entry which is preliminary data.</text>
</comment>
<dbReference type="EMBL" id="BMED01000003">
    <property type="protein sequence ID" value="GGC83037.1"/>
    <property type="molecule type" value="Genomic_DNA"/>
</dbReference>
<dbReference type="PANTHER" id="PTHR43000">
    <property type="entry name" value="DTDP-D-GLUCOSE 4,6-DEHYDRATASE-RELATED"/>
    <property type="match status" value="1"/>
</dbReference>
<evidence type="ECO:0000256" key="1">
    <source>
        <dbReference type="ARBA" id="ARBA00005125"/>
    </source>
</evidence>
<protein>
    <submittedName>
        <fullName evidence="4">UDP-glucose 4-epimerase</fullName>
    </submittedName>
</protein>
<dbReference type="SUPFAM" id="SSF51735">
    <property type="entry name" value="NAD(P)-binding Rossmann-fold domains"/>
    <property type="match status" value="1"/>
</dbReference>
<sequence length="318" mass="34120">MTQSVFLTGASGFVGHAIALNLIQQAIPLTCASRKPLAADLASSRLYPISEISSDTDWSAALSGIHTVIHCAARVHVMNDTASDPLALFRSVNVEATLQLAKQAAAAGVRQFIFLSSVKVNGEETQPGAAFTENTPPAPSDPYGISKYEAEQALLALAKSSGMAVTIIRPPLVYGPGVRANFLSMMQWVKKGLPLPLGSIRNKRSFVYLQNLVSLVLACMDNPAAYNEVFLASDGEDLSTTELLRNSAEAFDLPSRLLPFPPALLTLLATLAGRKSAAQRLCQSLQVDISKARTRLSWAPPFTVRQGLQATARHLTRH</sequence>
<organism evidence="4 5">
    <name type="scientific">Undibacterium terreum</name>
    <dbReference type="NCBI Taxonomy" id="1224302"/>
    <lineage>
        <taxon>Bacteria</taxon>
        <taxon>Pseudomonadati</taxon>
        <taxon>Pseudomonadota</taxon>
        <taxon>Betaproteobacteria</taxon>
        <taxon>Burkholderiales</taxon>
        <taxon>Oxalobacteraceae</taxon>
        <taxon>Undibacterium</taxon>
    </lineage>
</organism>
<dbReference type="Pfam" id="PF01370">
    <property type="entry name" value="Epimerase"/>
    <property type="match status" value="1"/>
</dbReference>
<reference evidence="4" key="1">
    <citation type="journal article" date="2014" name="Int. J. Syst. Evol. Microbiol.">
        <title>Complete genome sequence of Corynebacterium casei LMG S-19264T (=DSM 44701T), isolated from a smear-ripened cheese.</title>
        <authorList>
            <consortium name="US DOE Joint Genome Institute (JGI-PGF)"/>
            <person name="Walter F."/>
            <person name="Albersmeier A."/>
            <person name="Kalinowski J."/>
            <person name="Ruckert C."/>
        </authorList>
    </citation>
    <scope>NUCLEOTIDE SEQUENCE</scope>
    <source>
        <strain evidence="4">CGMCC 1.10998</strain>
    </source>
</reference>
<dbReference type="RefSeq" id="WP_188567186.1">
    <property type="nucleotide sequence ID" value="NZ_BMED01000003.1"/>
</dbReference>
<dbReference type="AlphaFoldDB" id="A0A916URE9"/>
<dbReference type="InterPro" id="IPR036291">
    <property type="entry name" value="NAD(P)-bd_dom_sf"/>
</dbReference>
<comment type="pathway">
    <text evidence="1">Bacterial outer membrane biogenesis; LPS O-antigen biosynthesis.</text>
</comment>
<evidence type="ECO:0000259" key="3">
    <source>
        <dbReference type="Pfam" id="PF01370"/>
    </source>
</evidence>
<evidence type="ECO:0000256" key="2">
    <source>
        <dbReference type="ARBA" id="ARBA00007637"/>
    </source>
</evidence>
<name>A0A916URE9_9BURK</name>
<gene>
    <name evidence="4" type="ORF">GCM10011396_32990</name>
</gene>
<dbReference type="InterPro" id="IPR001509">
    <property type="entry name" value="Epimerase_deHydtase"/>
</dbReference>
<keyword evidence="5" id="KW-1185">Reference proteome</keyword>
<feature type="domain" description="NAD-dependent epimerase/dehydratase" evidence="3">
    <location>
        <begin position="5"/>
        <end position="225"/>
    </location>
</feature>
<proteinExistence type="inferred from homology"/>
<reference evidence="4" key="2">
    <citation type="submission" date="2020-09" db="EMBL/GenBank/DDBJ databases">
        <authorList>
            <person name="Sun Q."/>
            <person name="Zhou Y."/>
        </authorList>
    </citation>
    <scope>NUCLEOTIDE SEQUENCE</scope>
    <source>
        <strain evidence="4">CGMCC 1.10998</strain>
    </source>
</reference>
<dbReference type="Proteomes" id="UP000637423">
    <property type="component" value="Unassembled WGS sequence"/>
</dbReference>
<dbReference type="CDD" id="cd05232">
    <property type="entry name" value="UDP_G4E_4_SDR_e"/>
    <property type="match status" value="1"/>
</dbReference>
<evidence type="ECO:0000313" key="4">
    <source>
        <dbReference type="EMBL" id="GGC83037.1"/>
    </source>
</evidence>
<accession>A0A916URE9</accession>
<comment type="similarity">
    <text evidence="2">Belongs to the NAD(P)-dependent epimerase/dehydratase family.</text>
</comment>
<dbReference type="Gene3D" id="3.40.50.720">
    <property type="entry name" value="NAD(P)-binding Rossmann-like Domain"/>
    <property type="match status" value="1"/>
</dbReference>
<evidence type="ECO:0000313" key="5">
    <source>
        <dbReference type="Proteomes" id="UP000637423"/>
    </source>
</evidence>